<dbReference type="InterPro" id="IPR050824">
    <property type="entry name" value="Thiol_disulfide_DsbA"/>
</dbReference>
<evidence type="ECO:0000313" key="11">
    <source>
        <dbReference type="Proteomes" id="UP000294480"/>
    </source>
</evidence>
<dbReference type="OrthoDB" id="9784896at2"/>
<dbReference type="Proteomes" id="UP000294480">
    <property type="component" value="Unassembled WGS sequence"/>
</dbReference>
<dbReference type="GO" id="GO:0042597">
    <property type="term" value="C:periplasmic space"/>
    <property type="evidence" value="ECO:0007669"/>
    <property type="project" value="UniProtKB-SubCell"/>
</dbReference>
<dbReference type="PANTHER" id="PTHR35891:SF2">
    <property type="entry name" value="THIOL:DISULFIDE INTERCHANGE PROTEIN DSBA"/>
    <property type="match status" value="1"/>
</dbReference>
<protein>
    <recommendedName>
        <fullName evidence="3">Thiol:disulfide interchange protein DsbA</fullName>
    </recommendedName>
</protein>
<evidence type="ECO:0000256" key="7">
    <source>
        <dbReference type="ARBA" id="ARBA00023284"/>
    </source>
</evidence>
<dbReference type="AlphaFoldDB" id="A0A4R6Y6S3"/>
<evidence type="ECO:0000313" key="10">
    <source>
        <dbReference type="EMBL" id="TDR30997.1"/>
    </source>
</evidence>
<comment type="similarity">
    <text evidence="2">Belongs to the thioredoxin family. DsbA subfamily.</text>
</comment>
<dbReference type="PROSITE" id="PS00194">
    <property type="entry name" value="THIOREDOXIN_1"/>
    <property type="match status" value="1"/>
</dbReference>
<comment type="subcellular location">
    <subcellularLocation>
        <location evidence="1">Periplasm</location>
    </subcellularLocation>
</comment>
<dbReference type="Pfam" id="PF01323">
    <property type="entry name" value="DSBA"/>
    <property type="match status" value="1"/>
</dbReference>
<keyword evidence="11" id="KW-1185">Reference proteome</keyword>
<comment type="caution">
    <text evidence="10">The sequence shown here is derived from an EMBL/GenBank/DDBJ whole genome shotgun (WGS) entry which is preliminary data.</text>
</comment>
<keyword evidence="5" id="KW-0574">Periplasm</keyword>
<evidence type="ECO:0000256" key="5">
    <source>
        <dbReference type="ARBA" id="ARBA00022764"/>
    </source>
</evidence>
<evidence type="ECO:0000256" key="8">
    <source>
        <dbReference type="SAM" id="SignalP"/>
    </source>
</evidence>
<dbReference type="EMBL" id="SNZE01000014">
    <property type="protein sequence ID" value="TDR30997.1"/>
    <property type="molecule type" value="Genomic_DNA"/>
</dbReference>
<dbReference type="GO" id="GO:0015036">
    <property type="term" value="F:disulfide oxidoreductase activity"/>
    <property type="evidence" value="ECO:0007669"/>
    <property type="project" value="UniProtKB-ARBA"/>
</dbReference>
<name>A0A4R6Y6S3_9BURK</name>
<evidence type="ECO:0000256" key="1">
    <source>
        <dbReference type="ARBA" id="ARBA00004418"/>
    </source>
</evidence>
<dbReference type="PROSITE" id="PS51257">
    <property type="entry name" value="PROKAR_LIPOPROTEIN"/>
    <property type="match status" value="1"/>
</dbReference>
<gene>
    <name evidence="10" type="ORF">DFR44_11434</name>
</gene>
<dbReference type="InterPro" id="IPR023205">
    <property type="entry name" value="DsbA/DsbL"/>
</dbReference>
<evidence type="ECO:0000256" key="2">
    <source>
        <dbReference type="ARBA" id="ARBA00005791"/>
    </source>
</evidence>
<dbReference type="InterPro" id="IPR036249">
    <property type="entry name" value="Thioredoxin-like_sf"/>
</dbReference>
<dbReference type="PANTHER" id="PTHR35891">
    <property type="entry name" value="THIOL:DISULFIDE INTERCHANGE PROTEIN DSBA"/>
    <property type="match status" value="1"/>
</dbReference>
<reference evidence="10 11" key="1">
    <citation type="submission" date="2019-03" db="EMBL/GenBank/DDBJ databases">
        <title>Genomic Encyclopedia of Type Strains, Phase IV (KMG-IV): sequencing the most valuable type-strain genomes for metagenomic binning, comparative biology and taxonomic classification.</title>
        <authorList>
            <person name="Goeker M."/>
        </authorList>
    </citation>
    <scope>NUCLEOTIDE SEQUENCE [LARGE SCALE GENOMIC DNA]</scope>
    <source>
        <strain evidence="10 11">DSM 102852</strain>
    </source>
</reference>
<dbReference type="CDD" id="cd03019">
    <property type="entry name" value="DsbA_DsbA"/>
    <property type="match status" value="1"/>
</dbReference>
<dbReference type="Gene3D" id="3.40.30.10">
    <property type="entry name" value="Glutaredoxin"/>
    <property type="match status" value="1"/>
</dbReference>
<feature type="domain" description="Thioredoxin" evidence="9">
    <location>
        <begin position="40"/>
        <end position="239"/>
    </location>
</feature>
<keyword evidence="4 8" id="KW-0732">Signal</keyword>
<evidence type="ECO:0000259" key="9">
    <source>
        <dbReference type="PROSITE" id="PS51352"/>
    </source>
</evidence>
<keyword evidence="7" id="KW-0676">Redox-active center</keyword>
<feature type="signal peptide" evidence="8">
    <location>
        <begin position="1"/>
        <end position="26"/>
    </location>
</feature>
<evidence type="ECO:0000256" key="3">
    <source>
        <dbReference type="ARBA" id="ARBA00013831"/>
    </source>
</evidence>
<dbReference type="InterPro" id="IPR001853">
    <property type="entry name" value="DSBA-like_thioredoxin_dom"/>
</dbReference>
<dbReference type="RefSeq" id="WP_133620586.1">
    <property type="nucleotide sequence ID" value="NZ_SNZE01000014.1"/>
</dbReference>
<feature type="chain" id="PRO_5020516049" description="Thiol:disulfide interchange protein DsbA" evidence="8">
    <location>
        <begin position="27"/>
        <end position="246"/>
    </location>
</feature>
<evidence type="ECO:0000256" key="4">
    <source>
        <dbReference type="ARBA" id="ARBA00022729"/>
    </source>
</evidence>
<dbReference type="InterPro" id="IPR013766">
    <property type="entry name" value="Thioredoxin_domain"/>
</dbReference>
<sequence>MINFFKKTLCFSVLTAALLLTACNKAETKPTAPTPATPAAQVAPTGPQYTAADFKADGVVLIPGKNYKQVASPQPVQVPGKIEVIEFFWYGCPHCYRMESMTQAWEKTLGPDVNFIRVPAFWGKPMDEHQKIFYTLAALKKNAELDNKVFHAIHEEGAGLAKPDLISEFMAKNGIDKATWEAAYNSFGVNTDIIKANALFKAYGLDGVPNFVINGKYVAGPSMTGESPETLKVINKLIEKERGTKK</sequence>
<organism evidence="10 11">
    <name type="scientific">Hydromonas duriensis</name>
    <dbReference type="NCBI Taxonomy" id="1527608"/>
    <lineage>
        <taxon>Bacteria</taxon>
        <taxon>Pseudomonadati</taxon>
        <taxon>Pseudomonadota</taxon>
        <taxon>Betaproteobacteria</taxon>
        <taxon>Burkholderiales</taxon>
        <taxon>Burkholderiaceae</taxon>
        <taxon>Hydromonas</taxon>
    </lineage>
</organism>
<dbReference type="SUPFAM" id="SSF52833">
    <property type="entry name" value="Thioredoxin-like"/>
    <property type="match status" value="1"/>
</dbReference>
<keyword evidence="6" id="KW-1015">Disulfide bond</keyword>
<evidence type="ECO:0000256" key="6">
    <source>
        <dbReference type="ARBA" id="ARBA00023157"/>
    </source>
</evidence>
<accession>A0A4R6Y6S3</accession>
<proteinExistence type="inferred from homology"/>
<dbReference type="InterPro" id="IPR017937">
    <property type="entry name" value="Thioredoxin_CS"/>
</dbReference>
<dbReference type="PROSITE" id="PS51352">
    <property type="entry name" value="THIOREDOXIN_2"/>
    <property type="match status" value="1"/>
</dbReference>